<evidence type="ECO:0000256" key="4">
    <source>
        <dbReference type="ARBA" id="ARBA00022807"/>
    </source>
</evidence>
<organism evidence="10 11">
    <name type="scientific">Jutongia hominis</name>
    <dbReference type="NCBI Taxonomy" id="2763664"/>
    <lineage>
        <taxon>Bacteria</taxon>
        <taxon>Bacillati</taxon>
        <taxon>Bacillota</taxon>
        <taxon>Clostridia</taxon>
        <taxon>Lachnospirales</taxon>
        <taxon>Lachnospiraceae</taxon>
        <taxon>Jutongia</taxon>
    </lineage>
</organism>
<feature type="compositionally biased region" description="Low complexity" evidence="5">
    <location>
        <begin position="411"/>
        <end position="423"/>
    </location>
</feature>
<dbReference type="InterPro" id="IPR038765">
    <property type="entry name" value="Papain-like_cys_pep_sf"/>
</dbReference>
<accession>A0ABR7MRB0</accession>
<keyword evidence="11" id="KW-1185">Reference proteome</keyword>
<dbReference type="InterPro" id="IPR000064">
    <property type="entry name" value="NLP_P60_dom"/>
</dbReference>
<proteinExistence type="inferred from homology"/>
<keyword evidence="4" id="KW-0788">Thiol protease</keyword>
<dbReference type="PROSITE" id="PS51935">
    <property type="entry name" value="NLPC_P60"/>
    <property type="match status" value="1"/>
</dbReference>
<dbReference type="InterPro" id="IPR013783">
    <property type="entry name" value="Ig-like_fold"/>
</dbReference>
<name>A0ABR7MRB0_9FIRM</name>
<evidence type="ECO:0000256" key="6">
    <source>
        <dbReference type="SAM" id="SignalP"/>
    </source>
</evidence>
<feature type="domain" description="NlpC/P60" evidence="9">
    <location>
        <begin position="26"/>
        <end position="164"/>
    </location>
</feature>
<dbReference type="Gene3D" id="2.60.40.3760">
    <property type="match status" value="1"/>
</dbReference>
<dbReference type="Pfam" id="PF05257">
    <property type="entry name" value="CHAP"/>
    <property type="match status" value="1"/>
</dbReference>
<dbReference type="Gene3D" id="2.60.40.10">
    <property type="entry name" value="Immunoglobulins"/>
    <property type="match status" value="1"/>
</dbReference>
<reference evidence="10 11" key="1">
    <citation type="submission" date="2020-08" db="EMBL/GenBank/DDBJ databases">
        <title>Genome public.</title>
        <authorList>
            <person name="Liu C."/>
            <person name="Sun Q."/>
        </authorList>
    </citation>
    <scope>NUCLEOTIDE SEQUENCE [LARGE SCALE GENOMIC DNA]</scope>
    <source>
        <strain evidence="10 11">BX3</strain>
    </source>
</reference>
<dbReference type="InterPro" id="IPR036116">
    <property type="entry name" value="FN3_sf"/>
</dbReference>
<keyword evidence="2" id="KW-0645">Protease</keyword>
<feature type="compositionally biased region" description="Polar residues" evidence="5">
    <location>
        <begin position="390"/>
        <end position="410"/>
    </location>
</feature>
<evidence type="ECO:0000259" key="7">
    <source>
        <dbReference type="PROSITE" id="PS50853"/>
    </source>
</evidence>
<sequence>MKKNKILAVIIMLALVVSAITVPQKAGATSKTQDEAIAWVNSQLGNGLDYDGVYGAQCVDLICYYYQFLGAKSPGGNGKDYATNALPSGWTRVQGGAPQKGDILVYGASSGNQYGHVAIYESDRVTYHQNFNSHGYVEKVTNITYNKFTNPYWGYIRPNWGSGSTTPSANVSFADFNQNGVWDTNAEMYIKVMNPSRANVTAVGCYLYNEAGTLIKSYSEACSFTSSYVNYNCNINNDMQITLTPGTTYNFVLFSIVNGVEYRDTMRSFHTTGSSDTEPPVITDVEVYDICETGYKVRCKASDNVGVVRVQFPTWTVANDQDDIQPDWGTNPAASGTLIDGYWVYEVKIADHSNETGTYATHIYAYDQANNKISVGAPVVDIQKAGTPTPGENGSDSIATTQPNVTAGTNATTKPGATTVPTTNSNVQSTAVPSATPTSKPDQSWKKELLRSFLAPAKTPKKITKVKVKNSKKCKMVITWKWLSADGIQVQYAMNRSFTKKKKTISMDYATSFKTIKGLKKNKTYYVRVRAYNEKRGAKKYGKWSAVKKVKIRK</sequence>
<keyword evidence="3" id="KW-0378">Hydrolase</keyword>
<dbReference type="PROSITE" id="PS50911">
    <property type="entry name" value="CHAP"/>
    <property type="match status" value="1"/>
</dbReference>
<evidence type="ECO:0000256" key="1">
    <source>
        <dbReference type="ARBA" id="ARBA00007074"/>
    </source>
</evidence>
<comment type="similarity">
    <text evidence="1">Belongs to the peptidase C40 family.</text>
</comment>
<protein>
    <submittedName>
        <fullName evidence="10">GBS Bsp-like repeat-containing protein</fullName>
    </submittedName>
</protein>
<evidence type="ECO:0000259" key="8">
    <source>
        <dbReference type="PROSITE" id="PS50911"/>
    </source>
</evidence>
<dbReference type="PROSITE" id="PS50853">
    <property type="entry name" value="FN3"/>
    <property type="match status" value="1"/>
</dbReference>
<evidence type="ECO:0000313" key="10">
    <source>
        <dbReference type="EMBL" id="MBC8556335.1"/>
    </source>
</evidence>
<dbReference type="InterPro" id="IPR003961">
    <property type="entry name" value="FN3_dom"/>
</dbReference>
<dbReference type="SUPFAM" id="SSF54001">
    <property type="entry name" value="Cysteine proteinases"/>
    <property type="match status" value="1"/>
</dbReference>
<evidence type="ECO:0000256" key="5">
    <source>
        <dbReference type="SAM" id="MobiDB-lite"/>
    </source>
</evidence>
<dbReference type="EMBL" id="JACRSW010000001">
    <property type="protein sequence ID" value="MBC8556335.1"/>
    <property type="molecule type" value="Genomic_DNA"/>
</dbReference>
<keyword evidence="6" id="KW-0732">Signal</keyword>
<evidence type="ECO:0000256" key="3">
    <source>
        <dbReference type="ARBA" id="ARBA00022801"/>
    </source>
</evidence>
<comment type="caution">
    <text evidence="10">The sequence shown here is derived from an EMBL/GenBank/DDBJ whole genome shotgun (WGS) entry which is preliminary data.</text>
</comment>
<dbReference type="Gene3D" id="3.90.1720.10">
    <property type="entry name" value="endopeptidase domain like (from Nostoc punctiforme)"/>
    <property type="match status" value="1"/>
</dbReference>
<evidence type="ECO:0000313" key="11">
    <source>
        <dbReference type="Proteomes" id="UP000637513"/>
    </source>
</evidence>
<evidence type="ECO:0000259" key="9">
    <source>
        <dbReference type="PROSITE" id="PS51935"/>
    </source>
</evidence>
<dbReference type="SUPFAM" id="SSF49265">
    <property type="entry name" value="Fibronectin type III"/>
    <property type="match status" value="1"/>
</dbReference>
<feature type="chain" id="PRO_5047091488" evidence="6">
    <location>
        <begin position="29"/>
        <end position="554"/>
    </location>
</feature>
<dbReference type="CDD" id="cd00063">
    <property type="entry name" value="FN3"/>
    <property type="match status" value="1"/>
</dbReference>
<dbReference type="RefSeq" id="WP_249302399.1">
    <property type="nucleotide sequence ID" value="NZ_JACRSW010000001.1"/>
</dbReference>
<dbReference type="Proteomes" id="UP000637513">
    <property type="component" value="Unassembled WGS sequence"/>
</dbReference>
<feature type="compositionally biased region" description="Polar residues" evidence="5">
    <location>
        <begin position="424"/>
        <end position="442"/>
    </location>
</feature>
<dbReference type="Pfam" id="PF08481">
    <property type="entry name" value="GBS_Bsp-like"/>
    <property type="match status" value="1"/>
</dbReference>
<feature type="region of interest" description="Disordered" evidence="5">
    <location>
        <begin position="385"/>
        <end position="443"/>
    </location>
</feature>
<feature type="signal peptide" evidence="6">
    <location>
        <begin position="1"/>
        <end position="28"/>
    </location>
</feature>
<evidence type="ECO:0000256" key="2">
    <source>
        <dbReference type="ARBA" id="ARBA00022670"/>
    </source>
</evidence>
<feature type="domain" description="Fibronectin type-III" evidence="7">
    <location>
        <begin position="462"/>
        <end position="554"/>
    </location>
</feature>
<feature type="domain" description="Peptidase C51" evidence="8">
    <location>
        <begin position="33"/>
        <end position="157"/>
    </location>
</feature>
<dbReference type="InterPro" id="IPR007921">
    <property type="entry name" value="CHAP_dom"/>
</dbReference>
<dbReference type="InterPro" id="IPR013688">
    <property type="entry name" value="GBS_Bsp-like"/>
</dbReference>
<gene>
    <name evidence="10" type="ORF">H8700_01165</name>
</gene>